<proteinExistence type="predicted"/>
<accession>A0A2K3M9L2</accession>
<evidence type="ECO:0000313" key="1">
    <source>
        <dbReference type="EMBL" id="PNX87467.1"/>
    </source>
</evidence>
<feature type="non-terminal residue" evidence="1">
    <location>
        <position position="1"/>
    </location>
</feature>
<dbReference type="EMBL" id="ASHM01053910">
    <property type="protein sequence ID" value="PNX87467.1"/>
    <property type="molecule type" value="Genomic_DNA"/>
</dbReference>
<dbReference type="Proteomes" id="UP000236291">
    <property type="component" value="Unassembled WGS sequence"/>
</dbReference>
<gene>
    <name evidence="1" type="ORF">L195_g043556</name>
</gene>
<dbReference type="AlphaFoldDB" id="A0A2K3M9L2"/>
<sequence length="41" mass="4677">GVYIMKMVEDGDLTGSEKPLRRRYSVDDLDKTEGVVHLQIL</sequence>
<reference evidence="1 2" key="2">
    <citation type="journal article" date="2017" name="Front. Plant Sci.">
        <title>Gene Classification and Mining of Molecular Markers Useful in Red Clover (Trifolium pratense) Breeding.</title>
        <authorList>
            <person name="Istvanek J."/>
            <person name="Dluhosova J."/>
            <person name="Dluhos P."/>
            <person name="Patkova L."/>
            <person name="Nedelnik J."/>
            <person name="Repkova J."/>
        </authorList>
    </citation>
    <scope>NUCLEOTIDE SEQUENCE [LARGE SCALE GENOMIC DNA]</scope>
    <source>
        <strain evidence="2">cv. Tatra</strain>
        <tissue evidence="1">Young leaves</tissue>
    </source>
</reference>
<reference evidence="1 2" key="1">
    <citation type="journal article" date="2014" name="Am. J. Bot.">
        <title>Genome assembly and annotation for red clover (Trifolium pratense; Fabaceae).</title>
        <authorList>
            <person name="Istvanek J."/>
            <person name="Jaros M."/>
            <person name="Krenek A."/>
            <person name="Repkova J."/>
        </authorList>
    </citation>
    <scope>NUCLEOTIDE SEQUENCE [LARGE SCALE GENOMIC DNA]</scope>
    <source>
        <strain evidence="2">cv. Tatra</strain>
        <tissue evidence="1">Young leaves</tissue>
    </source>
</reference>
<evidence type="ECO:0000313" key="2">
    <source>
        <dbReference type="Proteomes" id="UP000236291"/>
    </source>
</evidence>
<organism evidence="1 2">
    <name type="scientific">Trifolium pratense</name>
    <name type="common">Red clover</name>
    <dbReference type="NCBI Taxonomy" id="57577"/>
    <lineage>
        <taxon>Eukaryota</taxon>
        <taxon>Viridiplantae</taxon>
        <taxon>Streptophyta</taxon>
        <taxon>Embryophyta</taxon>
        <taxon>Tracheophyta</taxon>
        <taxon>Spermatophyta</taxon>
        <taxon>Magnoliopsida</taxon>
        <taxon>eudicotyledons</taxon>
        <taxon>Gunneridae</taxon>
        <taxon>Pentapetalae</taxon>
        <taxon>rosids</taxon>
        <taxon>fabids</taxon>
        <taxon>Fabales</taxon>
        <taxon>Fabaceae</taxon>
        <taxon>Papilionoideae</taxon>
        <taxon>50 kb inversion clade</taxon>
        <taxon>NPAAA clade</taxon>
        <taxon>Hologalegina</taxon>
        <taxon>IRL clade</taxon>
        <taxon>Trifolieae</taxon>
        <taxon>Trifolium</taxon>
    </lineage>
</organism>
<comment type="caution">
    <text evidence="1">The sequence shown here is derived from an EMBL/GenBank/DDBJ whole genome shotgun (WGS) entry which is preliminary data.</text>
</comment>
<protein>
    <submittedName>
        <fullName evidence="1">Uncharacterized protein</fullName>
    </submittedName>
</protein>
<name>A0A2K3M9L2_TRIPR</name>